<accession>A0ABQ9WS40</accession>
<evidence type="ECO:0000313" key="2">
    <source>
        <dbReference type="Proteomes" id="UP001281761"/>
    </source>
</evidence>
<name>A0ABQ9WS40_9EUKA</name>
<keyword evidence="2" id="KW-1185">Reference proteome</keyword>
<sequence length="92" mass="10106">MHHHPRNQEELQNLSILPVSGPGKFPVLSQIKPQAPHLFQTCDHTPQNPETLISLKKSTFPPKSNYELLTAAILVYTIRAGITAAAGTRLAL</sequence>
<evidence type="ECO:0000313" key="1">
    <source>
        <dbReference type="EMBL" id="KAK2942307.1"/>
    </source>
</evidence>
<gene>
    <name evidence="1" type="ORF">BLNAU_22772</name>
</gene>
<reference evidence="1 2" key="1">
    <citation type="journal article" date="2022" name="bioRxiv">
        <title>Genomics of Preaxostyla Flagellates Illuminates Evolutionary Transitions and the Path Towards Mitochondrial Loss.</title>
        <authorList>
            <person name="Novak L.V.F."/>
            <person name="Treitli S.C."/>
            <person name="Pyrih J."/>
            <person name="Halakuc P."/>
            <person name="Pipaliya S.V."/>
            <person name="Vacek V."/>
            <person name="Brzon O."/>
            <person name="Soukal P."/>
            <person name="Eme L."/>
            <person name="Dacks J.B."/>
            <person name="Karnkowska A."/>
            <person name="Elias M."/>
            <person name="Hampl V."/>
        </authorList>
    </citation>
    <scope>NUCLEOTIDE SEQUENCE [LARGE SCALE GENOMIC DNA]</scope>
    <source>
        <strain evidence="1">NAU3</strain>
        <tissue evidence="1">Gut</tissue>
    </source>
</reference>
<dbReference type="EMBL" id="JARBJD010000418">
    <property type="protein sequence ID" value="KAK2942307.1"/>
    <property type="molecule type" value="Genomic_DNA"/>
</dbReference>
<organism evidence="1 2">
    <name type="scientific">Blattamonas nauphoetae</name>
    <dbReference type="NCBI Taxonomy" id="2049346"/>
    <lineage>
        <taxon>Eukaryota</taxon>
        <taxon>Metamonada</taxon>
        <taxon>Preaxostyla</taxon>
        <taxon>Oxymonadida</taxon>
        <taxon>Blattamonas</taxon>
    </lineage>
</organism>
<protein>
    <submittedName>
        <fullName evidence="1">Uncharacterized protein</fullName>
    </submittedName>
</protein>
<comment type="caution">
    <text evidence="1">The sequence shown here is derived from an EMBL/GenBank/DDBJ whole genome shotgun (WGS) entry which is preliminary data.</text>
</comment>
<dbReference type="Proteomes" id="UP001281761">
    <property type="component" value="Unassembled WGS sequence"/>
</dbReference>
<proteinExistence type="predicted"/>